<evidence type="ECO:0000313" key="2">
    <source>
        <dbReference type="Proteomes" id="UP000000724"/>
    </source>
</evidence>
<proteinExistence type="predicted"/>
<dbReference type="VEuPathDB" id="FungiDB:PCH_Pc20g09650"/>
<protein>
    <submittedName>
        <fullName evidence="1">Uncharacterized protein</fullName>
    </submittedName>
</protein>
<reference evidence="1 2" key="1">
    <citation type="journal article" date="2008" name="Nat. Biotechnol.">
        <title>Genome sequencing and analysis of the filamentous fungus Penicillium chrysogenum.</title>
        <authorList>
            <person name="van den Berg M.A."/>
            <person name="Albang R."/>
            <person name="Albermann K."/>
            <person name="Badger J.H."/>
            <person name="Daran J.-M."/>
            <person name="Driessen A.J.M."/>
            <person name="Garcia-Estrada C."/>
            <person name="Fedorova N.D."/>
            <person name="Harris D.M."/>
            <person name="Heijne W.H.M."/>
            <person name="Joardar V.S."/>
            <person name="Kiel J.A.K.W."/>
            <person name="Kovalchuk A."/>
            <person name="Martin J.F."/>
            <person name="Nierman W.C."/>
            <person name="Nijland J.G."/>
            <person name="Pronk J.T."/>
            <person name="Roubos J.A."/>
            <person name="van der Klei I.J."/>
            <person name="van Peij N.N.M.E."/>
            <person name="Veenhuis M."/>
            <person name="von Doehren H."/>
            <person name="Wagner C."/>
            <person name="Wortman J.R."/>
            <person name="Bovenberg R.A.L."/>
        </authorList>
    </citation>
    <scope>NUCLEOTIDE SEQUENCE [LARGE SCALE GENOMIC DNA]</scope>
    <source>
        <strain evidence="2">ATCC 28089 / DSM 1075 / NRRL 1951 / Wisconsin 54-1255</strain>
    </source>
</reference>
<dbReference type="EMBL" id="AM920435">
    <property type="protein sequence ID" value="CAP86294.1"/>
    <property type="molecule type" value="Genomic_DNA"/>
</dbReference>
<sequence>MATGQLYNSVAWQMTGEFREMRNGVVEVEWNRSWRNGMKCNYLLLLQNLELCETVEIKFLWRVDDILGRQRVRWKMKYKKIRLYRLYRTGGIEVKLQPLICVVGVAPPGPPYLSSSGRTIEIFDVPRTSSENDVGEISRTNSIRARAMSGTGTRRRGADPVVPTIYAIYPFVLALSSMIVL</sequence>
<dbReference type="Proteomes" id="UP000000724">
    <property type="component" value="Contig Pc00c20"/>
</dbReference>
<keyword evidence="2" id="KW-1185">Reference proteome</keyword>
<accession>B6HFC3</accession>
<name>B6HFC3_PENRW</name>
<organism evidence="1 2">
    <name type="scientific">Penicillium rubens (strain ATCC 28089 / DSM 1075 / NRRL 1951 / Wisconsin 54-1255)</name>
    <name type="common">Penicillium chrysogenum</name>
    <dbReference type="NCBI Taxonomy" id="500485"/>
    <lineage>
        <taxon>Eukaryota</taxon>
        <taxon>Fungi</taxon>
        <taxon>Dikarya</taxon>
        <taxon>Ascomycota</taxon>
        <taxon>Pezizomycotina</taxon>
        <taxon>Eurotiomycetes</taxon>
        <taxon>Eurotiomycetidae</taxon>
        <taxon>Eurotiales</taxon>
        <taxon>Aspergillaceae</taxon>
        <taxon>Penicillium</taxon>
        <taxon>Penicillium chrysogenum species complex</taxon>
    </lineage>
</organism>
<gene>
    <name evidence="1" type="ORF">Pc20g09650</name>
    <name evidence="1" type="ORF">PCH_Pc20g09650</name>
</gene>
<evidence type="ECO:0000313" key="1">
    <source>
        <dbReference type="EMBL" id="CAP86294.1"/>
    </source>
</evidence>
<dbReference type="HOGENOM" id="CLU_1489478_0_0_1"/>
<dbReference type="AlphaFoldDB" id="B6HFC3"/>